<dbReference type="AlphaFoldDB" id="A0A5B6XBR2"/>
<accession>A0A5B6XBR2</accession>
<dbReference type="PANTHER" id="PTHR33710:SF62">
    <property type="entry name" value="DUF4283 DOMAIN PROTEIN"/>
    <property type="match status" value="1"/>
</dbReference>
<sequence>MEMVRLKCGFVNGTDVGAIGSSGGFYGDPDARRHIESWNLLRSLSREQSLPWVVVGDFNEIANYFKKKGGRLRAERKMIEFRMALEDCNLNDLGYVGRWFTWERGKFATSNIRERLDRGIATFDWIQLFSNYKVEHLGHSFSDHCPIFLDTISKLHNDHVNHMRPFRFEAKWSLDSSFENLVKGWWSEDSGSVDVKLENLGRRLQQWNFSKNRMDRKKRVILEDRLNHLYNQDPSDEVLAEITDVKMGLNWEADKEELFWEQRAHVNWLKNGDRNTSYFHKVAVSRQSRGRILALEDENGRQLSSIEDFLSLASDYFGNLFTTSNMGPDDNLFGLVEQKVTESMNANLIKKFTVDEIDHAVKMLAPLHASGVDGFPAIFFQRYWHILGPEISSFCLSILNGDCEIGSINKTRIILIPKVDKPKNMTHFRPISLCNIIYKIIAKVL</sequence>
<name>A0A5B6XBR2_9ROSI</name>
<proteinExistence type="predicted"/>
<dbReference type="EMBL" id="SMMG02000001">
    <property type="protein sequence ID" value="KAA3490345.1"/>
    <property type="molecule type" value="Genomic_DNA"/>
</dbReference>
<dbReference type="GO" id="GO:0003964">
    <property type="term" value="F:RNA-directed DNA polymerase activity"/>
    <property type="evidence" value="ECO:0007669"/>
    <property type="project" value="UniProtKB-KW"/>
</dbReference>
<dbReference type="OrthoDB" id="1001419at2759"/>
<dbReference type="InterPro" id="IPR036691">
    <property type="entry name" value="Endo/exonu/phosph_ase_sf"/>
</dbReference>
<dbReference type="Gene3D" id="3.60.10.10">
    <property type="entry name" value="Endonuclease/exonuclease/phosphatase"/>
    <property type="match status" value="1"/>
</dbReference>
<evidence type="ECO:0000313" key="1">
    <source>
        <dbReference type="EMBL" id="KAA3490345.1"/>
    </source>
</evidence>
<gene>
    <name evidence="1" type="ORF">EPI10_033825</name>
</gene>
<protein>
    <submittedName>
        <fullName evidence="1">Reverse transcriptase</fullName>
    </submittedName>
</protein>
<organism evidence="1 2">
    <name type="scientific">Gossypium australe</name>
    <dbReference type="NCBI Taxonomy" id="47621"/>
    <lineage>
        <taxon>Eukaryota</taxon>
        <taxon>Viridiplantae</taxon>
        <taxon>Streptophyta</taxon>
        <taxon>Embryophyta</taxon>
        <taxon>Tracheophyta</taxon>
        <taxon>Spermatophyta</taxon>
        <taxon>Magnoliopsida</taxon>
        <taxon>eudicotyledons</taxon>
        <taxon>Gunneridae</taxon>
        <taxon>Pentapetalae</taxon>
        <taxon>rosids</taxon>
        <taxon>malvids</taxon>
        <taxon>Malvales</taxon>
        <taxon>Malvaceae</taxon>
        <taxon>Malvoideae</taxon>
        <taxon>Gossypium</taxon>
    </lineage>
</organism>
<evidence type="ECO:0000313" key="2">
    <source>
        <dbReference type="Proteomes" id="UP000325315"/>
    </source>
</evidence>
<reference evidence="2" key="1">
    <citation type="journal article" date="2019" name="Plant Biotechnol. J.">
        <title>Genome sequencing of the Australian wild diploid species Gossypium australe highlights disease resistance and delayed gland morphogenesis.</title>
        <authorList>
            <person name="Cai Y."/>
            <person name="Cai X."/>
            <person name="Wang Q."/>
            <person name="Wang P."/>
            <person name="Zhang Y."/>
            <person name="Cai C."/>
            <person name="Xu Y."/>
            <person name="Wang K."/>
            <person name="Zhou Z."/>
            <person name="Wang C."/>
            <person name="Geng S."/>
            <person name="Li B."/>
            <person name="Dong Q."/>
            <person name="Hou Y."/>
            <person name="Wang H."/>
            <person name="Ai P."/>
            <person name="Liu Z."/>
            <person name="Yi F."/>
            <person name="Sun M."/>
            <person name="An G."/>
            <person name="Cheng J."/>
            <person name="Zhang Y."/>
            <person name="Shi Q."/>
            <person name="Xie Y."/>
            <person name="Shi X."/>
            <person name="Chang Y."/>
            <person name="Huang F."/>
            <person name="Chen Y."/>
            <person name="Hong S."/>
            <person name="Mi L."/>
            <person name="Sun Q."/>
            <person name="Zhang L."/>
            <person name="Zhou B."/>
            <person name="Peng R."/>
            <person name="Zhang X."/>
            <person name="Liu F."/>
        </authorList>
    </citation>
    <scope>NUCLEOTIDE SEQUENCE [LARGE SCALE GENOMIC DNA]</scope>
    <source>
        <strain evidence="2">cv. PA1801</strain>
    </source>
</reference>
<keyword evidence="2" id="KW-1185">Reference proteome</keyword>
<dbReference type="PANTHER" id="PTHR33710">
    <property type="entry name" value="BNAC02G09200D PROTEIN"/>
    <property type="match status" value="1"/>
</dbReference>
<dbReference type="Proteomes" id="UP000325315">
    <property type="component" value="Unassembled WGS sequence"/>
</dbReference>
<keyword evidence="1" id="KW-0808">Transferase</keyword>
<keyword evidence="1" id="KW-0548">Nucleotidyltransferase</keyword>
<comment type="caution">
    <text evidence="1">The sequence shown here is derived from an EMBL/GenBank/DDBJ whole genome shotgun (WGS) entry which is preliminary data.</text>
</comment>
<keyword evidence="1" id="KW-0695">RNA-directed DNA polymerase</keyword>
<dbReference type="SUPFAM" id="SSF56219">
    <property type="entry name" value="DNase I-like"/>
    <property type="match status" value="1"/>
</dbReference>